<sequence length="113" mass="13119">MKNLIERVWEYSINNPDGFTLNLETLKPVKFGIAVAALETQNSFDKESLEKVIKHALQNGKIVGGWLNVEDGRFYFDSIRIFRNSELEKAIEYGRQEQQIAIFDITNLKEIRI</sequence>
<dbReference type="EMBL" id="LJOD01000015">
    <property type="protein sequence ID" value="KPE49780.1"/>
    <property type="molecule type" value="Genomic_DNA"/>
</dbReference>
<accession>A0A0N0ZT21</accession>
<dbReference type="RefSeq" id="WP_062702248.1">
    <property type="nucleotide sequence ID" value="NZ_LJOD01000015.1"/>
</dbReference>
<evidence type="ECO:0000313" key="1">
    <source>
        <dbReference type="EMBL" id="KPE49780.1"/>
    </source>
</evidence>
<comment type="caution">
    <text evidence="1">The sequence shown here is derived from an EMBL/GenBank/DDBJ whole genome shotgun (WGS) entry which is preliminary data.</text>
</comment>
<organism evidence="1 2">
    <name type="scientific">Chryseobacterium indologenes</name>
    <name type="common">Flavobacterium indologenes</name>
    <dbReference type="NCBI Taxonomy" id="253"/>
    <lineage>
        <taxon>Bacteria</taxon>
        <taxon>Pseudomonadati</taxon>
        <taxon>Bacteroidota</taxon>
        <taxon>Flavobacteriia</taxon>
        <taxon>Flavobacteriales</taxon>
        <taxon>Weeksellaceae</taxon>
        <taxon>Chryseobacterium group</taxon>
        <taxon>Chryseobacterium</taxon>
    </lineage>
</organism>
<dbReference type="Proteomes" id="UP000037953">
    <property type="component" value="Unassembled WGS sequence"/>
</dbReference>
<protein>
    <submittedName>
        <fullName evidence="1">Uncharacterized protein</fullName>
    </submittedName>
</protein>
<gene>
    <name evidence="1" type="ORF">AOB46_18655</name>
</gene>
<proteinExistence type="predicted"/>
<reference evidence="1 2" key="1">
    <citation type="journal article" date="2015" name="Genom Data">
        <title>Draft genome sequence of a multidrug-resistant Chryseobacterium indologenes isolate from Malaysia.</title>
        <authorList>
            <person name="Yu C.Y."/>
            <person name="Ang G.Y."/>
            <person name="Cheng H.J."/>
            <person name="Cheong Y.M."/>
            <person name="Yin W.F."/>
            <person name="Chan K.G."/>
        </authorList>
    </citation>
    <scope>NUCLEOTIDE SEQUENCE [LARGE SCALE GENOMIC DNA]</scope>
    <source>
        <strain evidence="1 2">CI_885</strain>
    </source>
</reference>
<evidence type="ECO:0000313" key="2">
    <source>
        <dbReference type="Proteomes" id="UP000037953"/>
    </source>
</evidence>
<dbReference type="AlphaFoldDB" id="A0A0N0ZT21"/>
<dbReference type="OrthoDB" id="678455at2"/>
<name>A0A0N0ZT21_CHRID</name>
<reference evidence="2" key="2">
    <citation type="submission" date="2015-09" db="EMBL/GenBank/DDBJ databases">
        <title>Draft genome sequence of a multidrug-resistant Chryseobacterium indologenes isolate from Malaysia.</title>
        <authorList>
            <person name="Yu C.Y."/>
            <person name="Ang G.Y."/>
            <person name="Chan K.-G."/>
        </authorList>
    </citation>
    <scope>NUCLEOTIDE SEQUENCE [LARGE SCALE GENOMIC DNA]</scope>
    <source>
        <strain evidence="2">CI_885</strain>
    </source>
</reference>